<feature type="region of interest" description="Disordered" evidence="1">
    <location>
        <begin position="61"/>
        <end position="85"/>
    </location>
</feature>
<sequence>MARRAVFVKAEETHLLEEAQRRREQCVMALTRANPQGPLHKAVAQVVDTIDGVAEVGVGDRKRFHQISPRTPRPDLPPGKWRTVA</sequence>
<protein>
    <submittedName>
        <fullName evidence="2">Uncharacterized protein</fullName>
    </submittedName>
</protein>
<reference evidence="3" key="1">
    <citation type="journal article" date="2019" name="Int. J. Syst. Evol. Microbiol.">
        <title>The Global Catalogue of Microorganisms (GCM) 10K type strain sequencing project: providing services to taxonomists for standard genome sequencing and annotation.</title>
        <authorList>
            <consortium name="The Broad Institute Genomics Platform"/>
            <consortium name="The Broad Institute Genome Sequencing Center for Infectious Disease"/>
            <person name="Wu L."/>
            <person name="Ma J."/>
        </authorList>
    </citation>
    <scope>NUCLEOTIDE SEQUENCE [LARGE SCALE GENOMIC DNA]</scope>
    <source>
        <strain evidence="3">NBRC 103632</strain>
    </source>
</reference>
<dbReference type="EMBL" id="BSPL01000023">
    <property type="protein sequence ID" value="GLS72387.1"/>
    <property type="molecule type" value="Genomic_DNA"/>
</dbReference>
<accession>A0AA37WUH9</accession>
<comment type="caution">
    <text evidence="2">The sequence shown here is derived from an EMBL/GenBank/DDBJ whole genome shotgun (WGS) entry which is preliminary data.</text>
</comment>
<evidence type="ECO:0000313" key="2">
    <source>
        <dbReference type="EMBL" id="GLS72387.1"/>
    </source>
</evidence>
<proteinExistence type="predicted"/>
<name>A0AA37WUH9_9HYPH</name>
<keyword evidence="3" id="KW-1185">Reference proteome</keyword>
<gene>
    <name evidence="2" type="ORF">GCM10007890_44020</name>
</gene>
<dbReference type="AlphaFoldDB" id="A0AA37WUH9"/>
<evidence type="ECO:0000256" key="1">
    <source>
        <dbReference type="SAM" id="MobiDB-lite"/>
    </source>
</evidence>
<organism evidence="2 3">
    <name type="scientific">Methylobacterium tardum</name>
    <dbReference type="NCBI Taxonomy" id="374432"/>
    <lineage>
        <taxon>Bacteria</taxon>
        <taxon>Pseudomonadati</taxon>
        <taxon>Pseudomonadota</taxon>
        <taxon>Alphaproteobacteria</taxon>
        <taxon>Hyphomicrobiales</taxon>
        <taxon>Methylobacteriaceae</taxon>
        <taxon>Methylobacterium</taxon>
    </lineage>
</organism>
<evidence type="ECO:0000313" key="3">
    <source>
        <dbReference type="Proteomes" id="UP001157440"/>
    </source>
</evidence>
<dbReference type="Proteomes" id="UP001157440">
    <property type="component" value="Unassembled WGS sequence"/>
</dbReference>